<organism evidence="1 2">
    <name type="scientific">Golovinomyces cichoracearum</name>
    <dbReference type="NCBI Taxonomy" id="62708"/>
    <lineage>
        <taxon>Eukaryota</taxon>
        <taxon>Fungi</taxon>
        <taxon>Dikarya</taxon>
        <taxon>Ascomycota</taxon>
        <taxon>Pezizomycotina</taxon>
        <taxon>Leotiomycetes</taxon>
        <taxon>Erysiphales</taxon>
        <taxon>Erysiphaceae</taxon>
        <taxon>Golovinomyces</taxon>
    </lineage>
</organism>
<reference evidence="1 2" key="1">
    <citation type="journal article" date="2018" name="BMC Genomics">
        <title>Comparative genome analyses reveal sequence features reflecting distinct modes of host-adaptation between dicot and monocot powdery mildew.</title>
        <authorList>
            <person name="Wu Y."/>
            <person name="Ma X."/>
            <person name="Pan Z."/>
            <person name="Kale S.D."/>
            <person name="Song Y."/>
            <person name="King H."/>
            <person name="Zhang Q."/>
            <person name="Presley C."/>
            <person name="Deng X."/>
            <person name="Wei C.I."/>
            <person name="Xiao S."/>
        </authorList>
    </citation>
    <scope>NUCLEOTIDE SEQUENCE [LARGE SCALE GENOMIC DNA]</scope>
    <source>
        <strain evidence="1">UCSC1</strain>
    </source>
</reference>
<accession>A0A420HH46</accession>
<gene>
    <name evidence="1" type="ORF">GcC1_195025</name>
</gene>
<name>A0A420HH46_9PEZI</name>
<dbReference type="Proteomes" id="UP000285405">
    <property type="component" value="Unassembled WGS sequence"/>
</dbReference>
<proteinExistence type="predicted"/>
<dbReference type="OrthoDB" id="3795100at2759"/>
<protein>
    <submittedName>
        <fullName evidence="1">Uncharacterized protein</fullName>
    </submittedName>
</protein>
<sequence>MAEYELASISENSSPEISINYELADDKSSLSYLYTRIARATVDYKDYDDGDTIQAFQEDFEGWTMDMLDRLPSEARKYFRDFVRAKGVYTEAKLGKISQQLYKLLDLDPDNLPGWNFDLKEIEIANTKSKSYRKQRELLSQSQQLK</sequence>
<evidence type="ECO:0000313" key="2">
    <source>
        <dbReference type="Proteomes" id="UP000285405"/>
    </source>
</evidence>
<comment type="caution">
    <text evidence="1">The sequence shown here is derived from an EMBL/GenBank/DDBJ whole genome shotgun (WGS) entry which is preliminary data.</text>
</comment>
<evidence type="ECO:0000313" key="1">
    <source>
        <dbReference type="EMBL" id="RKF56679.1"/>
    </source>
</evidence>
<dbReference type="EMBL" id="MCBR01019506">
    <property type="protein sequence ID" value="RKF56679.1"/>
    <property type="molecule type" value="Genomic_DNA"/>
</dbReference>
<dbReference type="AlphaFoldDB" id="A0A420HH46"/>